<dbReference type="Pfam" id="PF07690">
    <property type="entry name" value="MFS_1"/>
    <property type="match status" value="1"/>
</dbReference>
<evidence type="ECO:0008006" key="10">
    <source>
        <dbReference type="Google" id="ProtNLM"/>
    </source>
</evidence>
<keyword evidence="5 7" id="KW-1133">Transmembrane helix</keyword>
<sequence>MFYFNISKLLPRLLKREVAELYITVAIKSFALSMISIFEPLYFYKLGFTIPQILLFYLATYILYFFIVPLGGKIINRFGFEHSIFFSVPFCILYFLTLYLISIYSFFILIAPIFLIIYKTLYWPSYHANLAKYGIEKERGKEVSALNVIDLLFGAIGPILGGLIITSFGFNILFIIVACILLVSVIPLFTTKEKFISKEIFSYKKCFERLFALGNRKAMWKFMGLGEEMIYLIIWPIFIFLIIKNYSVIGGLMTLSLLISVFATSYIGYSFDNGNGKKILRKNLILYFILWLIRGFISTPVGFFLIELFSKITNAGIHIPLMAHTYKKANKYGTLKYSIFFEQALIIGKTFITFIVFLLFFIWGAGFWVWVVCFFIAGLCSLLYYIDSK</sequence>
<evidence type="ECO:0000256" key="1">
    <source>
        <dbReference type="ARBA" id="ARBA00004651"/>
    </source>
</evidence>
<dbReference type="Proteomes" id="UP000233414">
    <property type="component" value="Unassembled WGS sequence"/>
</dbReference>
<keyword evidence="4 7" id="KW-0812">Transmembrane</keyword>
<feature type="transmembrane region" description="Helical" evidence="7">
    <location>
        <begin position="50"/>
        <end position="71"/>
    </location>
</feature>
<dbReference type="PANTHER" id="PTHR23517">
    <property type="entry name" value="RESISTANCE PROTEIN MDTM, PUTATIVE-RELATED-RELATED"/>
    <property type="match status" value="1"/>
</dbReference>
<feature type="transmembrane region" description="Helical" evidence="7">
    <location>
        <begin position="249"/>
        <end position="267"/>
    </location>
</feature>
<evidence type="ECO:0000313" key="8">
    <source>
        <dbReference type="EMBL" id="PKL72722.1"/>
    </source>
</evidence>
<dbReference type="AlphaFoldDB" id="A0A2N1UPG1"/>
<dbReference type="InterPro" id="IPR011701">
    <property type="entry name" value="MFS"/>
</dbReference>
<dbReference type="EMBL" id="PGYQ01000001">
    <property type="protein sequence ID" value="PKL72722.1"/>
    <property type="molecule type" value="Genomic_DNA"/>
</dbReference>
<dbReference type="GO" id="GO:0022857">
    <property type="term" value="F:transmembrane transporter activity"/>
    <property type="evidence" value="ECO:0007669"/>
    <property type="project" value="InterPro"/>
</dbReference>
<evidence type="ECO:0000256" key="7">
    <source>
        <dbReference type="SAM" id="Phobius"/>
    </source>
</evidence>
<evidence type="ECO:0000256" key="4">
    <source>
        <dbReference type="ARBA" id="ARBA00022692"/>
    </source>
</evidence>
<dbReference type="InterPro" id="IPR050171">
    <property type="entry name" value="MFS_Transporters"/>
</dbReference>
<gene>
    <name evidence="8" type="ORF">CVV26_00450</name>
</gene>
<feature type="transmembrane region" description="Helical" evidence="7">
    <location>
        <begin position="78"/>
        <end position="97"/>
    </location>
</feature>
<dbReference type="Gene3D" id="1.20.1250.20">
    <property type="entry name" value="MFS general substrate transporter like domains"/>
    <property type="match status" value="1"/>
</dbReference>
<reference evidence="8 9" key="1">
    <citation type="journal article" date="2017" name="ISME J.">
        <title>Potential for microbial H2 and metal transformations associated with novel bacteria and archaea in deep terrestrial subsurface sediments.</title>
        <authorList>
            <person name="Hernsdorf A.W."/>
            <person name="Amano Y."/>
            <person name="Miyakawa K."/>
            <person name="Ise K."/>
            <person name="Suzuki Y."/>
            <person name="Anantharaman K."/>
            <person name="Probst A."/>
            <person name="Burstein D."/>
            <person name="Thomas B.C."/>
            <person name="Banfield J.F."/>
        </authorList>
    </citation>
    <scope>NUCLEOTIDE SEQUENCE [LARGE SCALE GENOMIC DNA]</scope>
    <source>
        <strain evidence="8">HGW-Kuenenbacteria-1</strain>
    </source>
</reference>
<name>A0A2N1UPG1_9BACT</name>
<proteinExistence type="predicted"/>
<keyword evidence="2" id="KW-0813">Transport</keyword>
<evidence type="ECO:0000256" key="3">
    <source>
        <dbReference type="ARBA" id="ARBA00022475"/>
    </source>
</evidence>
<evidence type="ECO:0000256" key="5">
    <source>
        <dbReference type="ARBA" id="ARBA00022989"/>
    </source>
</evidence>
<dbReference type="SUPFAM" id="SSF103473">
    <property type="entry name" value="MFS general substrate transporter"/>
    <property type="match status" value="1"/>
</dbReference>
<comment type="caution">
    <text evidence="8">The sequence shown here is derived from an EMBL/GenBank/DDBJ whole genome shotgun (WGS) entry which is preliminary data.</text>
</comment>
<feature type="transmembrane region" description="Helical" evidence="7">
    <location>
        <begin position="368"/>
        <end position="386"/>
    </location>
</feature>
<evidence type="ECO:0000256" key="2">
    <source>
        <dbReference type="ARBA" id="ARBA00022448"/>
    </source>
</evidence>
<feature type="transmembrane region" description="Helical" evidence="7">
    <location>
        <begin position="21"/>
        <end position="44"/>
    </location>
</feature>
<feature type="transmembrane region" description="Helical" evidence="7">
    <location>
        <begin position="143"/>
        <end position="164"/>
    </location>
</feature>
<dbReference type="GO" id="GO:0005886">
    <property type="term" value="C:plasma membrane"/>
    <property type="evidence" value="ECO:0007669"/>
    <property type="project" value="UniProtKB-SubCell"/>
</dbReference>
<feature type="transmembrane region" description="Helical" evidence="7">
    <location>
        <begin position="103"/>
        <end position="122"/>
    </location>
</feature>
<feature type="transmembrane region" description="Helical" evidence="7">
    <location>
        <begin position="225"/>
        <end position="243"/>
    </location>
</feature>
<dbReference type="PANTHER" id="PTHR23517:SF14">
    <property type="entry name" value="PUTATIVE-RELATED"/>
    <property type="match status" value="1"/>
</dbReference>
<evidence type="ECO:0000313" key="9">
    <source>
        <dbReference type="Proteomes" id="UP000233414"/>
    </source>
</evidence>
<feature type="transmembrane region" description="Helical" evidence="7">
    <location>
        <begin position="170"/>
        <end position="189"/>
    </location>
</feature>
<accession>A0A2N1UPG1</accession>
<keyword evidence="6 7" id="KW-0472">Membrane</keyword>
<feature type="transmembrane region" description="Helical" evidence="7">
    <location>
        <begin position="279"/>
        <end position="297"/>
    </location>
</feature>
<protein>
    <recommendedName>
        <fullName evidence="10">Major facilitator superfamily (MFS) profile domain-containing protein</fullName>
    </recommendedName>
</protein>
<dbReference type="InterPro" id="IPR036259">
    <property type="entry name" value="MFS_trans_sf"/>
</dbReference>
<comment type="subcellular location">
    <subcellularLocation>
        <location evidence="1">Cell membrane</location>
        <topology evidence="1">Multi-pass membrane protein</topology>
    </subcellularLocation>
</comment>
<feature type="transmembrane region" description="Helical" evidence="7">
    <location>
        <begin position="344"/>
        <end position="362"/>
    </location>
</feature>
<keyword evidence="3" id="KW-1003">Cell membrane</keyword>
<evidence type="ECO:0000256" key="6">
    <source>
        <dbReference type="ARBA" id="ARBA00023136"/>
    </source>
</evidence>
<organism evidence="8 9">
    <name type="scientific">Candidatus Kuenenbacteria bacterium HGW-Kuenenbacteria-1</name>
    <dbReference type="NCBI Taxonomy" id="2013812"/>
    <lineage>
        <taxon>Bacteria</taxon>
        <taxon>Candidatus Kueneniibacteriota</taxon>
    </lineage>
</organism>